<dbReference type="RefSeq" id="WP_151123368.1">
    <property type="nucleotide sequence ID" value="NZ_CP088081.1"/>
</dbReference>
<comment type="caution">
    <text evidence="1">The sequence shown here is derived from an EMBL/GenBank/DDBJ whole genome shotgun (WGS) entry which is preliminary data.</text>
</comment>
<gene>
    <name evidence="1" type="ORF">F7Q92_06435</name>
</gene>
<dbReference type="EMBL" id="VZPB01000011">
    <property type="protein sequence ID" value="KAB0583703.1"/>
    <property type="molecule type" value="Genomic_DNA"/>
</dbReference>
<organism evidence="1 2">
    <name type="scientific">Ideonella dechloratans</name>
    <dbReference type="NCBI Taxonomy" id="36863"/>
    <lineage>
        <taxon>Bacteria</taxon>
        <taxon>Pseudomonadati</taxon>
        <taxon>Pseudomonadota</taxon>
        <taxon>Betaproteobacteria</taxon>
        <taxon>Burkholderiales</taxon>
        <taxon>Sphaerotilaceae</taxon>
        <taxon>Ideonella</taxon>
    </lineage>
</organism>
<keyword evidence="2" id="KW-1185">Reference proteome</keyword>
<accession>A0A643FGT3</accession>
<dbReference type="AlphaFoldDB" id="A0A643FGT3"/>
<evidence type="ECO:0000313" key="1">
    <source>
        <dbReference type="EMBL" id="KAB0583703.1"/>
    </source>
</evidence>
<sequence length="85" mass="8881">MSNSNLHPVWAKALGVPTPSSTVLPPKPANASVMASEATDGWQVIAAVNPRPGAPVGIKKQVGPHLWISTTVRPGDPRYPSALHV</sequence>
<name>A0A643FGT3_IDEDE</name>
<reference evidence="1 2" key="1">
    <citation type="submission" date="2019-09" db="EMBL/GenBank/DDBJ databases">
        <title>Draft genome sequences of 48 bacterial type strains from the CCUG.</title>
        <authorList>
            <person name="Tunovic T."/>
            <person name="Pineiro-Iglesias B."/>
            <person name="Unosson C."/>
            <person name="Inganas E."/>
            <person name="Ohlen M."/>
            <person name="Cardew S."/>
            <person name="Jensie-Markopoulos S."/>
            <person name="Salva-Serra F."/>
            <person name="Jaen-Luchoro D."/>
            <person name="Karlsson R."/>
            <person name="Svensson-Stadler L."/>
            <person name="Chun J."/>
            <person name="Moore E."/>
        </authorList>
    </citation>
    <scope>NUCLEOTIDE SEQUENCE [LARGE SCALE GENOMIC DNA]</scope>
    <source>
        <strain evidence="1 2">CCUG 30977</strain>
    </source>
</reference>
<proteinExistence type="predicted"/>
<dbReference type="Proteomes" id="UP000430120">
    <property type="component" value="Unassembled WGS sequence"/>
</dbReference>
<evidence type="ECO:0000313" key="2">
    <source>
        <dbReference type="Proteomes" id="UP000430120"/>
    </source>
</evidence>
<dbReference type="OrthoDB" id="9156243at2"/>
<protein>
    <submittedName>
        <fullName evidence="1">Uncharacterized protein</fullName>
    </submittedName>
</protein>